<dbReference type="SMART" id="SM00382">
    <property type="entry name" value="AAA"/>
    <property type="match status" value="1"/>
</dbReference>
<dbReference type="InterPro" id="IPR003959">
    <property type="entry name" value="ATPase_AAA_core"/>
</dbReference>
<feature type="transmembrane region" description="Helical" evidence="14">
    <location>
        <begin position="38"/>
        <end position="59"/>
    </location>
</feature>
<dbReference type="InterPro" id="IPR027417">
    <property type="entry name" value="P-loop_NTPase"/>
</dbReference>
<evidence type="ECO:0000256" key="12">
    <source>
        <dbReference type="ARBA" id="ARBA00032816"/>
    </source>
</evidence>
<dbReference type="Proteomes" id="UP001201812">
    <property type="component" value="Unassembled WGS sequence"/>
</dbReference>
<evidence type="ECO:0000256" key="7">
    <source>
        <dbReference type="ARBA" id="ARBA00022801"/>
    </source>
</evidence>
<proteinExistence type="inferred from homology"/>
<evidence type="ECO:0000256" key="1">
    <source>
        <dbReference type="ARBA" id="ARBA00004434"/>
    </source>
</evidence>
<protein>
    <recommendedName>
        <fullName evidence="3">Mitochondrial chaperone BCS1</fullName>
    </recommendedName>
    <alternativeName>
        <fullName evidence="12">BCS1-like protein</fullName>
    </alternativeName>
</protein>
<sequence>MNDLQHCLDNYPARNGSKSDLNGGYFSNFLTHFVDHPMLFGSIGVTLLGLIGFVFRWIYNIACDAFRQHFMRNLNITNENMAYEWVMDYINKNSKWKTKNLSVNSTLKHAKTGHREMEHSFLPGEGIHYFYYKNQWIQLYRYFNNNSTTEAEDTGGRIKRKRLEGIILTTAGGSSDFWNEFLDEASREGLSAMDNGLATYQARYDYWSPDGKPHKKRFLGSVILADRVMEMLLKDVEQFLNSEKWYHEMGVPYRRGYLLHGPPGTGKTSCIAALASHFGFNICIVSLNDPDMDDSTISILLNNPPDRSVILFEDIDAAFKKREDSQDCNETDDNKRSKVTLSGILNVLDGVNRTGTVHLDSALIRPGRVDCEQYFGHCTDDMIEKMFKRFYKTASENQCQQFLVAVNNFEKNISPAQLQCHFIVHRDDAQTAIDNVSEIFT</sequence>
<keyword evidence="11 14" id="KW-0472">Membrane</keyword>
<evidence type="ECO:0000256" key="8">
    <source>
        <dbReference type="ARBA" id="ARBA00022840"/>
    </source>
</evidence>
<dbReference type="Pfam" id="PF00004">
    <property type="entry name" value="AAA"/>
    <property type="match status" value="1"/>
</dbReference>
<gene>
    <name evidence="17" type="ORF">DdX_08315</name>
</gene>
<keyword evidence="6" id="KW-0999">Mitochondrion inner membrane</keyword>
<evidence type="ECO:0000259" key="16">
    <source>
        <dbReference type="SMART" id="SM01024"/>
    </source>
</evidence>
<dbReference type="InterPro" id="IPR014851">
    <property type="entry name" value="BCS1_N"/>
</dbReference>
<dbReference type="GO" id="GO:0005524">
    <property type="term" value="F:ATP binding"/>
    <property type="evidence" value="ECO:0007669"/>
    <property type="project" value="UniProtKB-KW"/>
</dbReference>
<evidence type="ECO:0000313" key="17">
    <source>
        <dbReference type="EMBL" id="KAI1715037.1"/>
    </source>
</evidence>
<evidence type="ECO:0000259" key="15">
    <source>
        <dbReference type="SMART" id="SM00382"/>
    </source>
</evidence>
<evidence type="ECO:0000256" key="5">
    <source>
        <dbReference type="ARBA" id="ARBA00022741"/>
    </source>
</evidence>
<dbReference type="Pfam" id="PF08740">
    <property type="entry name" value="BCS1_N"/>
    <property type="match status" value="1"/>
</dbReference>
<keyword evidence="10" id="KW-0496">Mitochondrion</keyword>
<dbReference type="Gene3D" id="3.40.50.300">
    <property type="entry name" value="P-loop containing nucleotide triphosphate hydrolases"/>
    <property type="match status" value="1"/>
</dbReference>
<evidence type="ECO:0000256" key="10">
    <source>
        <dbReference type="ARBA" id="ARBA00023128"/>
    </source>
</evidence>
<evidence type="ECO:0000313" key="18">
    <source>
        <dbReference type="Proteomes" id="UP001201812"/>
    </source>
</evidence>
<dbReference type="InterPro" id="IPR003593">
    <property type="entry name" value="AAA+_ATPase"/>
</dbReference>
<evidence type="ECO:0000256" key="9">
    <source>
        <dbReference type="ARBA" id="ARBA00022989"/>
    </source>
</evidence>
<keyword evidence="9 14" id="KW-1133">Transmembrane helix</keyword>
<evidence type="ECO:0000256" key="14">
    <source>
        <dbReference type="SAM" id="Phobius"/>
    </source>
</evidence>
<comment type="subcellular location">
    <subcellularLocation>
        <location evidence="1">Mitochondrion inner membrane</location>
        <topology evidence="1">Single-pass membrane protein</topology>
    </subcellularLocation>
</comment>
<dbReference type="InterPro" id="IPR057495">
    <property type="entry name" value="AAA_lid_BCS1"/>
</dbReference>
<evidence type="ECO:0000256" key="13">
    <source>
        <dbReference type="ARBA" id="ARBA00048778"/>
    </source>
</evidence>
<accession>A0AAD4N1Z8</accession>
<dbReference type="GO" id="GO:0005743">
    <property type="term" value="C:mitochondrial inner membrane"/>
    <property type="evidence" value="ECO:0007669"/>
    <property type="project" value="UniProtKB-SubCell"/>
</dbReference>
<keyword evidence="8" id="KW-0067">ATP-binding</keyword>
<evidence type="ECO:0000256" key="4">
    <source>
        <dbReference type="ARBA" id="ARBA00022692"/>
    </source>
</evidence>
<keyword evidence="4 14" id="KW-0812">Transmembrane</keyword>
<keyword evidence="5" id="KW-0547">Nucleotide-binding</keyword>
<comment type="similarity">
    <text evidence="2">Belongs to the AAA ATPase family. BCS1 subfamily.</text>
</comment>
<evidence type="ECO:0000256" key="6">
    <source>
        <dbReference type="ARBA" id="ARBA00022792"/>
    </source>
</evidence>
<dbReference type="GO" id="GO:0016887">
    <property type="term" value="F:ATP hydrolysis activity"/>
    <property type="evidence" value="ECO:0007669"/>
    <property type="project" value="InterPro"/>
</dbReference>
<comment type="caution">
    <text evidence="17">The sequence shown here is derived from an EMBL/GenBank/DDBJ whole genome shotgun (WGS) entry which is preliminary data.</text>
</comment>
<feature type="domain" description="AAA+ ATPase" evidence="15">
    <location>
        <begin position="253"/>
        <end position="379"/>
    </location>
</feature>
<organism evidence="17 18">
    <name type="scientific">Ditylenchus destructor</name>
    <dbReference type="NCBI Taxonomy" id="166010"/>
    <lineage>
        <taxon>Eukaryota</taxon>
        <taxon>Metazoa</taxon>
        <taxon>Ecdysozoa</taxon>
        <taxon>Nematoda</taxon>
        <taxon>Chromadorea</taxon>
        <taxon>Rhabditida</taxon>
        <taxon>Tylenchina</taxon>
        <taxon>Tylenchomorpha</taxon>
        <taxon>Sphaerularioidea</taxon>
        <taxon>Anguinidae</taxon>
        <taxon>Anguininae</taxon>
        <taxon>Ditylenchus</taxon>
    </lineage>
</organism>
<dbReference type="AlphaFoldDB" id="A0AAD4N1Z8"/>
<keyword evidence="7" id="KW-0378">Hydrolase</keyword>
<dbReference type="PANTHER" id="PTHR23070">
    <property type="entry name" value="BCS1 AAA-TYPE ATPASE"/>
    <property type="match status" value="1"/>
</dbReference>
<keyword evidence="18" id="KW-1185">Reference proteome</keyword>
<dbReference type="InterPro" id="IPR050747">
    <property type="entry name" value="Mitochondrial_chaperone_BCS1"/>
</dbReference>
<evidence type="ECO:0000256" key="2">
    <source>
        <dbReference type="ARBA" id="ARBA00007448"/>
    </source>
</evidence>
<name>A0AAD4N1Z8_9BILA</name>
<evidence type="ECO:0000256" key="11">
    <source>
        <dbReference type="ARBA" id="ARBA00023136"/>
    </source>
</evidence>
<comment type="catalytic activity">
    <reaction evidence="13">
        <text>ATP + H2O = ADP + phosphate + H(+)</text>
        <dbReference type="Rhea" id="RHEA:13065"/>
        <dbReference type="ChEBI" id="CHEBI:15377"/>
        <dbReference type="ChEBI" id="CHEBI:15378"/>
        <dbReference type="ChEBI" id="CHEBI:30616"/>
        <dbReference type="ChEBI" id="CHEBI:43474"/>
        <dbReference type="ChEBI" id="CHEBI:456216"/>
    </reaction>
    <physiologicalReaction direction="left-to-right" evidence="13">
        <dbReference type="Rhea" id="RHEA:13066"/>
    </physiologicalReaction>
</comment>
<feature type="domain" description="BCS1 N-terminal" evidence="16">
    <location>
        <begin position="46"/>
        <end position="222"/>
    </location>
</feature>
<dbReference type="EMBL" id="JAKKPZ010000012">
    <property type="protein sequence ID" value="KAI1715037.1"/>
    <property type="molecule type" value="Genomic_DNA"/>
</dbReference>
<dbReference type="SUPFAM" id="SSF52540">
    <property type="entry name" value="P-loop containing nucleoside triphosphate hydrolases"/>
    <property type="match status" value="1"/>
</dbReference>
<dbReference type="Pfam" id="PF25426">
    <property type="entry name" value="AAA_lid_BCS1"/>
    <property type="match status" value="1"/>
</dbReference>
<dbReference type="SMART" id="SM01024">
    <property type="entry name" value="BCS1_N"/>
    <property type="match status" value="1"/>
</dbReference>
<reference evidence="17" key="1">
    <citation type="submission" date="2022-01" db="EMBL/GenBank/DDBJ databases">
        <title>Genome Sequence Resource for Two Populations of Ditylenchus destructor, the Migratory Endoparasitic Phytonematode.</title>
        <authorList>
            <person name="Zhang H."/>
            <person name="Lin R."/>
            <person name="Xie B."/>
        </authorList>
    </citation>
    <scope>NUCLEOTIDE SEQUENCE</scope>
    <source>
        <strain evidence="17">BazhouSP</strain>
    </source>
</reference>
<evidence type="ECO:0000256" key="3">
    <source>
        <dbReference type="ARBA" id="ARBA00016942"/>
    </source>
</evidence>